<reference evidence="1" key="1">
    <citation type="submission" date="2018-05" db="EMBL/GenBank/DDBJ databases">
        <authorList>
            <person name="Lanie J.A."/>
            <person name="Ng W.-L."/>
            <person name="Kazmierczak K.M."/>
            <person name="Andrzejewski T.M."/>
            <person name="Davidsen T.M."/>
            <person name="Wayne K.J."/>
            <person name="Tettelin H."/>
            <person name="Glass J.I."/>
            <person name="Rusch D."/>
            <person name="Podicherti R."/>
            <person name="Tsui H.-C.T."/>
            <person name="Winkler M.E."/>
        </authorList>
    </citation>
    <scope>NUCLEOTIDE SEQUENCE</scope>
</reference>
<evidence type="ECO:0000313" key="1">
    <source>
        <dbReference type="EMBL" id="SVC20865.1"/>
    </source>
</evidence>
<proteinExistence type="predicted"/>
<accession>A0A382KB55</accession>
<sequence>MSSVIIQSILISCDSLGIDFTICFEYVNDILTALVDERNLS</sequence>
<organism evidence="1">
    <name type="scientific">marine metagenome</name>
    <dbReference type="NCBI Taxonomy" id="408172"/>
    <lineage>
        <taxon>unclassified sequences</taxon>
        <taxon>metagenomes</taxon>
        <taxon>ecological metagenomes</taxon>
    </lineage>
</organism>
<dbReference type="EMBL" id="UINC01079141">
    <property type="protein sequence ID" value="SVC20865.1"/>
    <property type="molecule type" value="Genomic_DNA"/>
</dbReference>
<gene>
    <name evidence="1" type="ORF">METZ01_LOCUS273719</name>
</gene>
<dbReference type="AlphaFoldDB" id="A0A382KB55"/>
<protein>
    <submittedName>
        <fullName evidence="1">Uncharacterized protein</fullName>
    </submittedName>
</protein>
<name>A0A382KB55_9ZZZZ</name>